<dbReference type="InterPro" id="IPR020003">
    <property type="entry name" value="ATPase_a/bsu_AS"/>
</dbReference>
<dbReference type="NCBIfam" id="TIGR00962">
    <property type="entry name" value="atpA"/>
    <property type="match status" value="1"/>
</dbReference>
<dbReference type="PANTHER" id="PTHR48082:SF2">
    <property type="entry name" value="ATP SYNTHASE SUBUNIT ALPHA, MITOCHONDRIAL"/>
    <property type="match status" value="1"/>
</dbReference>
<reference evidence="16 17" key="1">
    <citation type="journal article" date="2018" name="Gigascience">
        <title>Genomes of trombidid mites reveal novel predicted allergens and laterally-transferred genes associated with secondary metabolism.</title>
        <authorList>
            <person name="Dong X."/>
            <person name="Chaisiri K."/>
            <person name="Xia D."/>
            <person name="Armstrong S.D."/>
            <person name="Fang Y."/>
            <person name="Donnelly M.J."/>
            <person name="Kadowaki T."/>
            <person name="McGarry J.W."/>
            <person name="Darby A.C."/>
            <person name="Makepeace B.L."/>
        </authorList>
    </citation>
    <scope>NUCLEOTIDE SEQUENCE [LARGE SCALE GENOMIC DNA]</scope>
    <source>
        <strain evidence="16">UoL-UT</strain>
    </source>
</reference>
<dbReference type="FunFam" id="1.20.150.20:FF:000001">
    <property type="entry name" value="ATP synthase subunit alpha"/>
    <property type="match status" value="1"/>
</dbReference>
<evidence type="ECO:0000256" key="10">
    <source>
        <dbReference type="ARBA" id="ARBA00023310"/>
    </source>
</evidence>
<dbReference type="STRING" id="299467.A0A443SDI5"/>
<dbReference type="GO" id="GO:0043531">
    <property type="term" value="F:ADP binding"/>
    <property type="evidence" value="ECO:0007669"/>
    <property type="project" value="TreeGrafter"/>
</dbReference>
<dbReference type="OrthoDB" id="9805536at2759"/>
<dbReference type="PIRSF" id="PIRSF039088">
    <property type="entry name" value="F_ATPase_subunit_alpha"/>
    <property type="match status" value="1"/>
</dbReference>
<dbReference type="InterPro" id="IPR000194">
    <property type="entry name" value="ATPase_F1/V1/A1_a/bsu_nucl-bd"/>
</dbReference>
<dbReference type="HAMAP" id="MF_01346">
    <property type="entry name" value="ATP_synth_alpha_bact"/>
    <property type="match status" value="1"/>
</dbReference>
<evidence type="ECO:0000256" key="12">
    <source>
        <dbReference type="RuleBase" id="RU003551"/>
    </source>
</evidence>
<dbReference type="Proteomes" id="UP000288716">
    <property type="component" value="Unassembled WGS sequence"/>
</dbReference>
<dbReference type="SUPFAM" id="SSF52540">
    <property type="entry name" value="P-loop containing nucleoside triphosphate hydrolases"/>
    <property type="match status" value="1"/>
</dbReference>
<gene>
    <name evidence="16" type="ORF">B4U80_09359</name>
</gene>
<dbReference type="InterPro" id="IPR038376">
    <property type="entry name" value="ATP_synth_asu_C_sf"/>
</dbReference>
<keyword evidence="8" id="KW-0472">Membrane</keyword>
<evidence type="ECO:0000256" key="8">
    <source>
        <dbReference type="ARBA" id="ARBA00023136"/>
    </source>
</evidence>
<comment type="caution">
    <text evidence="16">The sequence shown here is derived from an EMBL/GenBank/DDBJ whole genome shotgun (WGS) entry which is preliminary data.</text>
</comment>
<evidence type="ECO:0000256" key="5">
    <source>
        <dbReference type="ARBA" id="ARBA00022781"/>
    </source>
</evidence>
<evidence type="ECO:0000256" key="3">
    <source>
        <dbReference type="ARBA" id="ARBA00022448"/>
    </source>
</evidence>
<name>A0A443SDI5_9ACAR</name>
<dbReference type="Pfam" id="PF00306">
    <property type="entry name" value="ATP-synt_ab_C"/>
    <property type="match status" value="1"/>
</dbReference>
<dbReference type="CDD" id="cd01132">
    <property type="entry name" value="F1-ATPase_alpha_CD"/>
    <property type="match status" value="1"/>
</dbReference>
<dbReference type="GO" id="GO:0046933">
    <property type="term" value="F:proton-transporting ATP synthase activity, rotational mechanism"/>
    <property type="evidence" value="ECO:0007669"/>
    <property type="project" value="InterPro"/>
</dbReference>
<keyword evidence="3 11" id="KW-0813">Transport</keyword>
<dbReference type="Gene3D" id="2.40.30.20">
    <property type="match status" value="1"/>
</dbReference>
<dbReference type="EMBL" id="NCKV01003553">
    <property type="protein sequence ID" value="RWS25583.1"/>
    <property type="molecule type" value="Genomic_DNA"/>
</dbReference>
<keyword evidence="5 11" id="KW-0375">Hydrogen ion transport</keyword>
<dbReference type="GO" id="GO:0005524">
    <property type="term" value="F:ATP binding"/>
    <property type="evidence" value="ECO:0007669"/>
    <property type="project" value="UniProtKB-KW"/>
</dbReference>
<keyword evidence="7 11" id="KW-0406">Ion transport</keyword>
<evidence type="ECO:0000259" key="14">
    <source>
        <dbReference type="Pfam" id="PF00306"/>
    </source>
</evidence>
<dbReference type="NCBIfam" id="NF009884">
    <property type="entry name" value="PRK13343.1"/>
    <property type="match status" value="1"/>
</dbReference>
<keyword evidence="17" id="KW-1185">Reference proteome</keyword>
<sequence length="561" mass="60636">MAMSSVASKLGQSIHLAKSVVKNVNSVKQMLKLYGPVSTAAVRNLSVSQCNYASGSAEVSSILEERILGKAPTADLEETGRVLSIGDGIARVYGLKNIQAEEMVEFSSGLKGMALNLEPDNVGIVVFGNDKLIKEGDIVKRTGAIVDVPVGDGLLGRVVDALGNPIDGKGPLNVNKRNRVGVKAPGIIPRISVREPMLTGMKAVDSLVPIGRGQRELIIGDRQTGKTAIAIDTIINQKRFNDGQDDKKKLYCVYVAIGQKRSTVAQIVKRLTDSDAMKYTIVVSATASDAAPLQYLAPYSGCAMGEFFRDNGMHALIIYDDLSKQAVAYRQMSLLLRRPPGREAYPGDVFYLHSRLLERAAKMNDQFGGGSLTALPVIETQAGDVSAYIPTNVISITDGQIFLETELFYKGIRPAINVGLSVSRVGSAAQTRAMKQVAGSMKLELAQYREVAAFAQFGSDLDAATQQLLNRGVRLTELLKQGQYVPMAIEDQVAVVYTGVRGYLDKLDPSKIGKFEQEFLSHIKTSHTDILQAIATEGKISEQTDAKLKQIVTDFMASFQA</sequence>
<evidence type="ECO:0000313" key="16">
    <source>
        <dbReference type="EMBL" id="RWS25583.1"/>
    </source>
</evidence>
<keyword evidence="10 12" id="KW-0066">ATP synthesis</keyword>
<keyword evidence="9 12" id="KW-0139">CF(1)</keyword>
<dbReference type="InterPro" id="IPR036121">
    <property type="entry name" value="ATPase_F1/V1/A1_a/bsu_N_sf"/>
</dbReference>
<evidence type="ECO:0000256" key="1">
    <source>
        <dbReference type="ARBA" id="ARBA00004370"/>
    </source>
</evidence>
<dbReference type="InterPro" id="IPR004100">
    <property type="entry name" value="ATPase_F1/V1/A1_a/bsu_N"/>
</dbReference>
<evidence type="ECO:0000256" key="4">
    <source>
        <dbReference type="ARBA" id="ARBA00022741"/>
    </source>
</evidence>
<dbReference type="Pfam" id="PF02874">
    <property type="entry name" value="ATP-synt_ab_N"/>
    <property type="match status" value="1"/>
</dbReference>
<dbReference type="InterPro" id="IPR023366">
    <property type="entry name" value="ATP_synth_asu-like_sf"/>
</dbReference>
<evidence type="ECO:0000256" key="9">
    <source>
        <dbReference type="ARBA" id="ARBA00023196"/>
    </source>
</evidence>
<dbReference type="SUPFAM" id="SSF47917">
    <property type="entry name" value="C-terminal domain of alpha and beta subunits of F1 ATP synthase"/>
    <property type="match status" value="1"/>
</dbReference>
<dbReference type="GO" id="GO:0005739">
    <property type="term" value="C:mitochondrion"/>
    <property type="evidence" value="ECO:0007669"/>
    <property type="project" value="UniProtKB-ARBA"/>
</dbReference>
<dbReference type="VEuPathDB" id="VectorBase:LDEU006457"/>
<feature type="domain" description="ATP synthase alpha subunit C-terminal" evidence="14">
    <location>
        <begin position="430"/>
        <end position="555"/>
    </location>
</feature>
<feature type="domain" description="ATPase F1/V1/A1 complex alpha/beta subunit N-terminal" evidence="15">
    <location>
        <begin position="77"/>
        <end position="143"/>
    </location>
</feature>
<keyword evidence="4 12" id="KW-0547">Nucleotide-binding</keyword>
<dbReference type="PANTHER" id="PTHR48082">
    <property type="entry name" value="ATP SYNTHASE SUBUNIT ALPHA, MITOCHONDRIAL"/>
    <property type="match status" value="1"/>
</dbReference>
<dbReference type="InterPro" id="IPR000793">
    <property type="entry name" value="ATP_synth_asu_C"/>
</dbReference>
<evidence type="ECO:0000256" key="7">
    <source>
        <dbReference type="ARBA" id="ARBA00023065"/>
    </source>
</evidence>
<feature type="domain" description="ATPase F1/V1/A1 complex alpha/beta subunit nucleotide-binding" evidence="13">
    <location>
        <begin position="200"/>
        <end position="423"/>
    </location>
</feature>
<organism evidence="16 17">
    <name type="scientific">Leptotrombidium deliense</name>
    <dbReference type="NCBI Taxonomy" id="299467"/>
    <lineage>
        <taxon>Eukaryota</taxon>
        <taxon>Metazoa</taxon>
        <taxon>Ecdysozoa</taxon>
        <taxon>Arthropoda</taxon>
        <taxon>Chelicerata</taxon>
        <taxon>Arachnida</taxon>
        <taxon>Acari</taxon>
        <taxon>Acariformes</taxon>
        <taxon>Trombidiformes</taxon>
        <taxon>Prostigmata</taxon>
        <taxon>Anystina</taxon>
        <taxon>Parasitengona</taxon>
        <taxon>Trombiculoidea</taxon>
        <taxon>Trombiculidae</taxon>
        <taxon>Leptotrombidium</taxon>
    </lineage>
</organism>
<dbReference type="InterPro" id="IPR033732">
    <property type="entry name" value="ATP_synth_F1_a_nt-bd_dom"/>
</dbReference>
<comment type="subcellular location">
    <subcellularLocation>
        <location evidence="1">Membrane</location>
    </subcellularLocation>
</comment>
<dbReference type="AlphaFoldDB" id="A0A443SDI5"/>
<evidence type="ECO:0000256" key="6">
    <source>
        <dbReference type="ARBA" id="ARBA00022840"/>
    </source>
</evidence>
<evidence type="ECO:0000256" key="2">
    <source>
        <dbReference type="ARBA" id="ARBA00008936"/>
    </source>
</evidence>
<dbReference type="Gene3D" id="3.40.50.300">
    <property type="entry name" value="P-loop containing nucleotide triphosphate hydrolases"/>
    <property type="match status" value="1"/>
</dbReference>
<proteinExistence type="inferred from homology"/>
<dbReference type="Pfam" id="PF00006">
    <property type="entry name" value="ATP-synt_ab"/>
    <property type="match status" value="1"/>
</dbReference>
<keyword evidence="6 12" id="KW-0067">ATP-binding</keyword>
<comment type="function">
    <text evidence="12">Produces ATP from ADP in the presence of a proton gradient across the membrane.</text>
</comment>
<accession>A0A443SDI5</accession>
<dbReference type="SUPFAM" id="SSF50615">
    <property type="entry name" value="N-terminal domain of alpha and beta subunits of F1 ATP synthase"/>
    <property type="match status" value="1"/>
</dbReference>
<dbReference type="PROSITE" id="PS00152">
    <property type="entry name" value="ATPASE_ALPHA_BETA"/>
    <property type="match status" value="1"/>
</dbReference>
<dbReference type="InterPro" id="IPR005294">
    <property type="entry name" value="ATP_synth_F1_asu"/>
</dbReference>
<comment type="similarity">
    <text evidence="2 11">Belongs to the ATPase alpha/beta chains family.</text>
</comment>
<dbReference type="FunFam" id="2.40.30.20:FF:000001">
    <property type="entry name" value="ATP synthase subunit alpha"/>
    <property type="match status" value="1"/>
</dbReference>
<evidence type="ECO:0000259" key="15">
    <source>
        <dbReference type="Pfam" id="PF02874"/>
    </source>
</evidence>
<evidence type="ECO:0000256" key="11">
    <source>
        <dbReference type="RuleBase" id="RU000339"/>
    </source>
</evidence>
<dbReference type="FunFam" id="3.40.50.300:FF:002432">
    <property type="entry name" value="ATP synthase subunit alpha, mitochondrial"/>
    <property type="match status" value="1"/>
</dbReference>
<dbReference type="CDD" id="cd18116">
    <property type="entry name" value="ATP-synt_F1_alpha_N"/>
    <property type="match status" value="1"/>
</dbReference>
<dbReference type="Gene3D" id="1.20.150.20">
    <property type="entry name" value="ATP synthase alpha/beta chain, C-terminal domain"/>
    <property type="match status" value="1"/>
</dbReference>
<evidence type="ECO:0000313" key="17">
    <source>
        <dbReference type="Proteomes" id="UP000288716"/>
    </source>
</evidence>
<dbReference type="CDD" id="cd18113">
    <property type="entry name" value="ATP-synt_F1_alpha_C"/>
    <property type="match status" value="1"/>
</dbReference>
<dbReference type="InterPro" id="IPR027417">
    <property type="entry name" value="P-loop_NTPase"/>
</dbReference>
<evidence type="ECO:0000259" key="13">
    <source>
        <dbReference type="Pfam" id="PF00006"/>
    </source>
</evidence>
<dbReference type="GO" id="GO:0045259">
    <property type="term" value="C:proton-transporting ATP synthase complex"/>
    <property type="evidence" value="ECO:0007669"/>
    <property type="project" value="UniProtKB-KW"/>
</dbReference>
<protein>
    <recommendedName>
        <fullName evidence="12">ATP synthase subunit alpha</fullName>
    </recommendedName>
</protein>